<feature type="compositionally biased region" description="Polar residues" evidence="1">
    <location>
        <begin position="435"/>
        <end position="445"/>
    </location>
</feature>
<dbReference type="CDD" id="cd09917">
    <property type="entry name" value="F-box_SF"/>
    <property type="match status" value="1"/>
</dbReference>
<feature type="compositionally biased region" description="Basic and acidic residues" evidence="1">
    <location>
        <begin position="480"/>
        <end position="505"/>
    </location>
</feature>
<dbReference type="AlphaFoldDB" id="A0A2M4CGH1"/>
<dbReference type="InterPro" id="IPR032675">
    <property type="entry name" value="LRR_dom_sf"/>
</dbReference>
<dbReference type="EMBL" id="GGFL01000236">
    <property type="protein sequence ID" value="MBW64414.1"/>
    <property type="molecule type" value="Transcribed_RNA"/>
</dbReference>
<dbReference type="Pfam" id="PF12937">
    <property type="entry name" value="F-box-like"/>
    <property type="match status" value="1"/>
</dbReference>
<dbReference type="InterPro" id="IPR001810">
    <property type="entry name" value="F-box_dom"/>
</dbReference>
<dbReference type="VEuPathDB" id="VectorBase:ADAR2_006729"/>
<organism evidence="3">
    <name type="scientific">Anopheles darlingi</name>
    <name type="common">Mosquito</name>
    <dbReference type="NCBI Taxonomy" id="43151"/>
    <lineage>
        <taxon>Eukaryota</taxon>
        <taxon>Metazoa</taxon>
        <taxon>Ecdysozoa</taxon>
        <taxon>Arthropoda</taxon>
        <taxon>Hexapoda</taxon>
        <taxon>Insecta</taxon>
        <taxon>Pterygota</taxon>
        <taxon>Neoptera</taxon>
        <taxon>Endopterygota</taxon>
        <taxon>Diptera</taxon>
        <taxon>Nematocera</taxon>
        <taxon>Culicoidea</taxon>
        <taxon>Culicidae</taxon>
        <taxon>Anophelinae</taxon>
        <taxon>Anopheles</taxon>
    </lineage>
</organism>
<feature type="region of interest" description="Disordered" evidence="1">
    <location>
        <begin position="435"/>
        <end position="505"/>
    </location>
</feature>
<dbReference type="SUPFAM" id="SSF52058">
    <property type="entry name" value="L domain-like"/>
    <property type="match status" value="1"/>
</dbReference>
<dbReference type="SMART" id="SM00256">
    <property type="entry name" value="FBOX"/>
    <property type="match status" value="1"/>
</dbReference>
<reference evidence="3" key="1">
    <citation type="submission" date="2018-01" db="EMBL/GenBank/DDBJ databases">
        <title>An insight into the sialome of Amazonian anophelines.</title>
        <authorList>
            <person name="Ribeiro J.M."/>
            <person name="Scarpassa V."/>
            <person name="Calvo E."/>
        </authorList>
    </citation>
    <scope>NUCLEOTIDE SEQUENCE</scope>
</reference>
<accession>A0A2M4CGH1</accession>
<feature type="compositionally biased region" description="Basic and acidic residues" evidence="1">
    <location>
        <begin position="460"/>
        <end position="469"/>
    </location>
</feature>
<dbReference type="SUPFAM" id="SSF81383">
    <property type="entry name" value="F-box domain"/>
    <property type="match status" value="1"/>
</dbReference>
<dbReference type="PROSITE" id="PS50181">
    <property type="entry name" value="FBOX"/>
    <property type="match status" value="1"/>
</dbReference>
<name>A0A2M4CGH1_ANODA</name>
<dbReference type="InterPro" id="IPR036047">
    <property type="entry name" value="F-box-like_dom_sf"/>
</dbReference>
<evidence type="ECO:0000256" key="1">
    <source>
        <dbReference type="SAM" id="MobiDB-lite"/>
    </source>
</evidence>
<feature type="domain" description="F-box" evidence="2">
    <location>
        <begin position="8"/>
        <end position="54"/>
    </location>
</feature>
<evidence type="ECO:0000313" key="3">
    <source>
        <dbReference type="EMBL" id="MBW64414.1"/>
    </source>
</evidence>
<dbReference type="VEuPathDB" id="VectorBase:ADAC000107"/>
<sequence>MALIAGGEHLGNALPDKVLCQIFNRLDLNSLKSASLTCRRWHNLVFFSEYVDRFRLRIDSLYRWLHFERAEWSERKCQRLRHSVAHSERCYRHVRVIIGEDMTEGFQSVWDSLVANVITNVLSLELSIREGSVTSAVDAVIVTIPRMPKLRSLSLEDCADLHFDGERFPPIVRSKSIEHLKMHTNYRLMVDMPKLLSFDGPLCVLCPPYKSPLVLPKLQSLTLRENDDWFFGPPVMARLMHVEVMRLKYRVKDLLFIGICDECSALKELYLDSGLFLAAPGNIKHLSKLVRLRRLTLMSIETKRNVPFDFDLSKLTHLKQLNLPFTALRTSGMINLPKTLQVLSLRIDSNNEENIIQYTTTNCAKLTKLRLVYGDLTRGQPSMDTLSALQRLTNLEVLVFVKANLNESFTLGLELPMYRLRKLRFQNCRADWSQIPRNGQRSTNRNQREIPGCKCRRYMNKTEEQDPRNKSTKKKPNKTQRNETDEKQPLENKNKNKETEEQKQT</sequence>
<proteinExistence type="predicted"/>
<dbReference type="Gene3D" id="1.20.1280.50">
    <property type="match status" value="1"/>
</dbReference>
<dbReference type="Gene3D" id="3.80.10.10">
    <property type="entry name" value="Ribonuclease Inhibitor"/>
    <property type="match status" value="1"/>
</dbReference>
<protein>
    <recommendedName>
        <fullName evidence="2">F-box domain-containing protein</fullName>
    </recommendedName>
</protein>
<evidence type="ECO:0000259" key="2">
    <source>
        <dbReference type="PROSITE" id="PS50181"/>
    </source>
</evidence>